<proteinExistence type="predicted"/>
<dbReference type="GO" id="GO:0003951">
    <property type="term" value="F:NAD+ kinase activity"/>
    <property type="evidence" value="ECO:0007669"/>
    <property type="project" value="InterPro"/>
</dbReference>
<dbReference type="InterPro" id="IPR039065">
    <property type="entry name" value="AcoX-like"/>
</dbReference>
<evidence type="ECO:0000313" key="1">
    <source>
        <dbReference type="EMBL" id="RZN65067.1"/>
    </source>
</evidence>
<dbReference type="GO" id="GO:0006741">
    <property type="term" value="P:NADP+ biosynthetic process"/>
    <property type="evidence" value="ECO:0007669"/>
    <property type="project" value="InterPro"/>
</dbReference>
<dbReference type="PANTHER" id="PTHR40697">
    <property type="entry name" value="ACETOIN CATABOLISM PROTEIN X"/>
    <property type="match status" value="1"/>
</dbReference>
<name>A0A520KT13_METT2</name>
<dbReference type="Pfam" id="PF01513">
    <property type="entry name" value="NAD_kinase"/>
    <property type="match status" value="1"/>
</dbReference>
<dbReference type="Gene3D" id="3.40.50.10330">
    <property type="entry name" value="Probable inorganic polyphosphate/atp-NAD kinase, domain 1"/>
    <property type="match status" value="1"/>
</dbReference>
<gene>
    <name evidence="1" type="ORF">EF806_03225</name>
</gene>
<reference evidence="1 2" key="1">
    <citation type="journal article" date="2019" name="Nat. Microbiol.">
        <title>Wide diversity of methane and short-chain alkane metabolisms in uncultured archaea.</title>
        <authorList>
            <person name="Borrel G."/>
            <person name="Adam P.S."/>
            <person name="McKay L.J."/>
            <person name="Chen L.X."/>
            <person name="Sierra-Garcia I.N."/>
            <person name="Sieber C.M."/>
            <person name="Letourneur Q."/>
            <person name="Ghozlane A."/>
            <person name="Andersen G.L."/>
            <person name="Li W.J."/>
            <person name="Hallam S.J."/>
            <person name="Muyzer G."/>
            <person name="de Oliveira V.M."/>
            <person name="Inskeep W.P."/>
            <person name="Banfield J.F."/>
            <person name="Gribaldo S."/>
        </authorList>
    </citation>
    <scope>NUCLEOTIDE SEQUENCE [LARGE SCALE GENOMIC DNA]</scope>
    <source>
        <strain evidence="1">NM1a</strain>
    </source>
</reference>
<keyword evidence="1" id="KW-0808">Transferase</keyword>
<organism evidence="1 2">
    <name type="scientific">Methanoliparum thermophilum</name>
    <dbReference type="NCBI Taxonomy" id="2491083"/>
    <lineage>
        <taxon>Archaea</taxon>
        <taxon>Methanobacteriati</taxon>
        <taxon>Methanobacteriota</taxon>
        <taxon>Candidatus Methanoliparia</taxon>
        <taxon>Candidatus Methanoliparales</taxon>
        <taxon>Candidatus Methanoliparaceae</taxon>
        <taxon>Candidatus Methanoliparum</taxon>
    </lineage>
</organism>
<dbReference type="InterPro" id="IPR016064">
    <property type="entry name" value="NAD/diacylglycerol_kinase_sf"/>
</dbReference>
<accession>A0A520KT13</accession>
<comment type="caution">
    <text evidence="1">The sequence shown here is derived from an EMBL/GenBank/DDBJ whole genome shotgun (WGS) entry which is preliminary data.</text>
</comment>
<dbReference type="AlphaFoldDB" id="A0A520KT13"/>
<sequence length="386" mass="42977">MNIGFLVNPIAGMGGSLGLKGTDDDALDRAIAMGGIYIAERRAGIALQRLSDKKKTKEGISFKFFTCSDVMGENILKKVGFDYKVVYTVKSEKTTYKDTCEACRRFMDKKVDIILFCGGDGTAKDVYSVTKKDLPILGIPSGVKMYSSVFAIDPTVAGDLLSEFCRKDNDIVLRDAEIVDIDEEEYRTRGDISIDIIGYATTIYKPFFVQDRKTIFYGNNEERCRRDIAKFISEVMLDGILYIIGPGNTTKSVTDELNIKKTMLGVDIIKDGRLVGKDVNEREILDILEKQERLNLSGIAKIIVSPIGTQGFIFGRGNQQISSKVIRKVGIDNIIVIATPQKLRETPYLFVDTGDTDLDKELAGYISVISGYRMAERKRVVSPRLL</sequence>
<dbReference type="EMBL" id="RXIF01000004">
    <property type="protein sequence ID" value="RZN65067.1"/>
    <property type="molecule type" value="Genomic_DNA"/>
</dbReference>
<dbReference type="InterPro" id="IPR011386">
    <property type="entry name" value="Put_ATP-NAD_kin"/>
</dbReference>
<keyword evidence="1" id="KW-0418">Kinase</keyword>
<protein>
    <submittedName>
        <fullName evidence="1">ATP-NAD kinase</fullName>
    </submittedName>
</protein>
<dbReference type="PANTHER" id="PTHR40697:SF2">
    <property type="entry name" value="ATP-NAD KINASE-RELATED"/>
    <property type="match status" value="1"/>
</dbReference>
<dbReference type="Pfam" id="PF20143">
    <property type="entry name" value="NAD_kinase_C"/>
    <property type="match status" value="1"/>
</dbReference>
<dbReference type="InterPro" id="IPR002504">
    <property type="entry name" value="NADK"/>
</dbReference>
<dbReference type="SUPFAM" id="SSF111331">
    <property type="entry name" value="NAD kinase/diacylglycerol kinase-like"/>
    <property type="match status" value="1"/>
</dbReference>
<dbReference type="Proteomes" id="UP000317158">
    <property type="component" value="Unassembled WGS sequence"/>
</dbReference>
<dbReference type="InterPro" id="IPR017438">
    <property type="entry name" value="ATP-NAD_kinase_N"/>
</dbReference>
<dbReference type="PIRSF" id="PIRSF016907">
    <property type="entry name" value="Kin_ATP-NAD"/>
    <property type="match status" value="1"/>
</dbReference>
<evidence type="ECO:0000313" key="2">
    <source>
        <dbReference type="Proteomes" id="UP000317158"/>
    </source>
</evidence>